<feature type="domain" description="Inositolphosphotransferase Aur1/Ipt1" evidence="2">
    <location>
        <begin position="53"/>
        <end position="199"/>
    </location>
</feature>
<organism evidence="3 4">
    <name type="scientific">Anthropogastromicrobium aceti</name>
    <dbReference type="NCBI Taxonomy" id="2981768"/>
    <lineage>
        <taxon>Bacteria</taxon>
        <taxon>Bacillati</taxon>
        <taxon>Bacillota</taxon>
        <taxon>Clostridia</taxon>
        <taxon>Lachnospirales</taxon>
        <taxon>Lachnospiraceae</taxon>
        <taxon>Anthropogastromicrobium</taxon>
    </lineage>
</organism>
<keyword evidence="1" id="KW-0472">Membrane</keyword>
<dbReference type="GO" id="GO:0016020">
    <property type="term" value="C:membrane"/>
    <property type="evidence" value="ECO:0007669"/>
    <property type="project" value="UniProtKB-SubCell"/>
</dbReference>
<dbReference type="EMBL" id="JAJEQN010000009">
    <property type="protein sequence ID" value="MCC2221007.1"/>
    <property type="molecule type" value="Genomic_DNA"/>
</dbReference>
<gene>
    <name evidence="3" type="ORF">LKD48_05010</name>
</gene>
<feature type="transmembrane region" description="Helical" evidence="1">
    <location>
        <begin position="82"/>
        <end position="102"/>
    </location>
</feature>
<dbReference type="InterPro" id="IPR026841">
    <property type="entry name" value="Aur1/Ipt1"/>
</dbReference>
<dbReference type="AlphaFoldDB" id="A0AAE3JCP1"/>
<keyword evidence="1" id="KW-1133">Transmembrane helix</keyword>
<feature type="transmembrane region" description="Helical" evidence="1">
    <location>
        <begin position="183"/>
        <end position="201"/>
    </location>
</feature>
<dbReference type="RefSeq" id="WP_308731396.1">
    <property type="nucleotide sequence ID" value="NZ_JAJEQN010000009.1"/>
</dbReference>
<evidence type="ECO:0000313" key="3">
    <source>
        <dbReference type="EMBL" id="MCC2221007.1"/>
    </source>
</evidence>
<evidence type="ECO:0000256" key="1">
    <source>
        <dbReference type="SAM" id="Phobius"/>
    </source>
</evidence>
<sequence>MKKIIAKIFSPWGLVPLIMALLCNFVVYSGCNALTRNWNLHSLAIPLDKQIPLIPWTIVIYFGCYIFWIINYILIYRRSREYAYRFFVADFLSRIVCLVFFLCYPTTLVRPAVEGEGIFYDAIRFLYKIDAPTNLFPSIHCLVSWFCFIGIISDRKIPKWYKVMSFLIAVAVFVSTLTTRQHVIVDVVGGVVLAQICYLIAQKTNIWRCFEKTFDYLNGFFAE</sequence>
<name>A0AAE3JCP1_9FIRM</name>
<feature type="transmembrane region" description="Helical" evidence="1">
    <location>
        <begin position="160"/>
        <end position="177"/>
    </location>
</feature>
<feature type="transmembrane region" description="Helical" evidence="1">
    <location>
        <begin position="135"/>
        <end position="153"/>
    </location>
</feature>
<accession>A0AAE3JCP1</accession>
<proteinExistence type="predicted"/>
<keyword evidence="4" id="KW-1185">Reference proteome</keyword>
<reference evidence="3 4" key="1">
    <citation type="submission" date="2021-10" db="EMBL/GenBank/DDBJ databases">
        <title>Anaerobic single-cell dispensing facilitates the cultivation of human gut bacteria.</title>
        <authorList>
            <person name="Afrizal A."/>
        </authorList>
    </citation>
    <scope>NUCLEOTIDE SEQUENCE [LARGE SCALE GENOMIC DNA]</scope>
    <source>
        <strain evidence="3 4">CLA-AA-H224</strain>
    </source>
</reference>
<protein>
    <submittedName>
        <fullName evidence="3">Phosphatase PAP2 family protein</fullName>
    </submittedName>
</protein>
<evidence type="ECO:0000313" key="4">
    <source>
        <dbReference type="Proteomes" id="UP001198200"/>
    </source>
</evidence>
<dbReference type="Proteomes" id="UP001198200">
    <property type="component" value="Unassembled WGS sequence"/>
</dbReference>
<keyword evidence="1" id="KW-0812">Transmembrane</keyword>
<dbReference type="Pfam" id="PF14378">
    <property type="entry name" value="PAP2_3"/>
    <property type="match status" value="1"/>
</dbReference>
<feature type="transmembrane region" description="Helical" evidence="1">
    <location>
        <begin position="53"/>
        <end position="75"/>
    </location>
</feature>
<evidence type="ECO:0000259" key="2">
    <source>
        <dbReference type="Pfam" id="PF14378"/>
    </source>
</evidence>
<comment type="caution">
    <text evidence="3">The sequence shown here is derived from an EMBL/GenBank/DDBJ whole genome shotgun (WGS) entry which is preliminary data.</text>
</comment>